<comment type="caution">
    <text evidence="8">The sequence shown here is derived from an EMBL/GenBank/DDBJ whole genome shotgun (WGS) entry which is preliminary data.</text>
</comment>
<name>A0A8S4NNQ3_OWEFU</name>
<evidence type="ECO:0000256" key="3">
    <source>
        <dbReference type="ARBA" id="ARBA00022771"/>
    </source>
</evidence>
<dbReference type="Proteomes" id="UP000749559">
    <property type="component" value="Unassembled WGS sequence"/>
</dbReference>
<evidence type="ECO:0000313" key="9">
    <source>
        <dbReference type="Proteomes" id="UP000749559"/>
    </source>
</evidence>
<feature type="region of interest" description="Disordered" evidence="6">
    <location>
        <begin position="420"/>
        <end position="439"/>
    </location>
</feature>
<evidence type="ECO:0000256" key="6">
    <source>
        <dbReference type="SAM" id="MobiDB-lite"/>
    </source>
</evidence>
<feature type="compositionally biased region" description="Basic and acidic residues" evidence="6">
    <location>
        <begin position="678"/>
        <end position="692"/>
    </location>
</feature>
<feature type="compositionally biased region" description="Basic residues" evidence="6">
    <location>
        <begin position="922"/>
        <end position="936"/>
    </location>
</feature>
<feature type="compositionally biased region" description="Polar residues" evidence="6">
    <location>
        <begin position="750"/>
        <end position="764"/>
    </location>
</feature>
<evidence type="ECO:0000259" key="7">
    <source>
        <dbReference type="PROSITE" id="PS50178"/>
    </source>
</evidence>
<feature type="region of interest" description="Disordered" evidence="6">
    <location>
        <begin position="670"/>
        <end position="706"/>
    </location>
</feature>
<dbReference type="GO" id="GO:0008270">
    <property type="term" value="F:zinc ion binding"/>
    <property type="evidence" value="ECO:0007669"/>
    <property type="project" value="UniProtKB-KW"/>
</dbReference>
<feature type="compositionally biased region" description="Polar residues" evidence="6">
    <location>
        <begin position="645"/>
        <end position="654"/>
    </location>
</feature>
<dbReference type="PROSITE" id="PS50178">
    <property type="entry name" value="ZF_FYVE"/>
    <property type="match status" value="1"/>
</dbReference>
<feature type="domain" description="FYVE-type" evidence="7">
    <location>
        <begin position="1105"/>
        <end position="1161"/>
    </location>
</feature>
<evidence type="ECO:0000256" key="1">
    <source>
        <dbReference type="ARBA" id="ARBA00008755"/>
    </source>
</evidence>
<comment type="similarity">
    <text evidence="1">Belongs to the lst-2 family.</text>
</comment>
<keyword evidence="3 5" id="KW-0863">Zinc-finger</keyword>
<dbReference type="SMART" id="SM00064">
    <property type="entry name" value="FYVE"/>
    <property type="match status" value="1"/>
</dbReference>
<keyword evidence="9" id="KW-1185">Reference proteome</keyword>
<dbReference type="OrthoDB" id="20035at2759"/>
<dbReference type="CDD" id="cd15731">
    <property type="entry name" value="FYVE_LST2"/>
    <property type="match status" value="1"/>
</dbReference>
<feature type="region of interest" description="Disordered" evidence="6">
    <location>
        <begin position="645"/>
        <end position="664"/>
    </location>
</feature>
<dbReference type="SUPFAM" id="SSF57903">
    <property type="entry name" value="FYVE/PHD zinc finger"/>
    <property type="match status" value="1"/>
</dbReference>
<dbReference type="PANTHER" id="PTHR46465:SF2">
    <property type="entry name" value="LATERAL SIGNALING TARGET PROTEIN 2 HOMOLOG"/>
    <property type="match status" value="1"/>
</dbReference>
<dbReference type="Gene3D" id="3.30.40.10">
    <property type="entry name" value="Zinc/RING finger domain, C3HC4 (zinc finger)"/>
    <property type="match status" value="1"/>
</dbReference>
<feature type="compositionally biased region" description="Basic and acidic residues" evidence="6">
    <location>
        <begin position="732"/>
        <end position="747"/>
    </location>
</feature>
<evidence type="ECO:0000313" key="8">
    <source>
        <dbReference type="EMBL" id="CAH1783192.1"/>
    </source>
</evidence>
<dbReference type="InterPro" id="IPR043269">
    <property type="entry name" value="FYVE_LST2"/>
</dbReference>
<accession>A0A8S4NNQ3</accession>
<dbReference type="InterPro" id="IPR000306">
    <property type="entry name" value="Znf_FYVE"/>
</dbReference>
<feature type="compositionally biased region" description="Low complexity" evidence="6">
    <location>
        <begin position="852"/>
        <end position="863"/>
    </location>
</feature>
<dbReference type="PANTHER" id="PTHR46465">
    <property type="entry name" value="LATERAL SIGNALING TARGET PROTEIN 2 HOMOLOG"/>
    <property type="match status" value="1"/>
</dbReference>
<feature type="compositionally biased region" description="Basic residues" evidence="6">
    <location>
        <begin position="802"/>
        <end position="818"/>
    </location>
</feature>
<feature type="compositionally biased region" description="Basic and acidic residues" evidence="6">
    <location>
        <begin position="870"/>
        <end position="882"/>
    </location>
</feature>
<dbReference type="InterPro" id="IPR051118">
    <property type="entry name" value="LST-2"/>
</dbReference>
<protein>
    <recommendedName>
        <fullName evidence="7">FYVE-type domain-containing protein</fullName>
    </recommendedName>
</protein>
<dbReference type="InterPro" id="IPR013083">
    <property type="entry name" value="Znf_RING/FYVE/PHD"/>
</dbReference>
<dbReference type="Pfam" id="PF01363">
    <property type="entry name" value="FYVE"/>
    <property type="match status" value="1"/>
</dbReference>
<dbReference type="InterPro" id="IPR011011">
    <property type="entry name" value="Znf_FYVE_PHD"/>
</dbReference>
<evidence type="ECO:0000256" key="4">
    <source>
        <dbReference type="ARBA" id="ARBA00022833"/>
    </source>
</evidence>
<dbReference type="AlphaFoldDB" id="A0A8S4NNQ3"/>
<evidence type="ECO:0000256" key="2">
    <source>
        <dbReference type="ARBA" id="ARBA00022723"/>
    </source>
</evidence>
<gene>
    <name evidence="8" type="ORF">OFUS_LOCUS9553</name>
</gene>
<keyword evidence="2" id="KW-0479">Metal-binding</keyword>
<organism evidence="8 9">
    <name type="scientific">Owenia fusiformis</name>
    <name type="common">Polychaete worm</name>
    <dbReference type="NCBI Taxonomy" id="6347"/>
    <lineage>
        <taxon>Eukaryota</taxon>
        <taxon>Metazoa</taxon>
        <taxon>Spiralia</taxon>
        <taxon>Lophotrochozoa</taxon>
        <taxon>Annelida</taxon>
        <taxon>Polychaeta</taxon>
        <taxon>Sedentaria</taxon>
        <taxon>Canalipalpata</taxon>
        <taxon>Sabellida</taxon>
        <taxon>Oweniida</taxon>
        <taxon>Oweniidae</taxon>
        <taxon>Owenia</taxon>
    </lineage>
</organism>
<feature type="compositionally biased region" description="Polar residues" evidence="6">
    <location>
        <begin position="906"/>
        <end position="921"/>
    </location>
</feature>
<feature type="compositionally biased region" description="Polar residues" evidence="6">
    <location>
        <begin position="937"/>
        <end position="946"/>
    </location>
</feature>
<dbReference type="GO" id="GO:0031901">
    <property type="term" value="C:early endosome membrane"/>
    <property type="evidence" value="ECO:0007669"/>
    <property type="project" value="TreeGrafter"/>
</dbReference>
<reference evidence="8" key="1">
    <citation type="submission" date="2022-03" db="EMBL/GenBank/DDBJ databases">
        <authorList>
            <person name="Martin C."/>
        </authorList>
    </citation>
    <scope>NUCLEOTIDE SEQUENCE</scope>
</reference>
<dbReference type="InterPro" id="IPR017455">
    <property type="entry name" value="Znf_FYVE-rel"/>
</dbReference>
<keyword evidence="4" id="KW-0862">Zinc</keyword>
<feature type="region of interest" description="Disordered" evidence="6">
    <location>
        <begin position="728"/>
        <end position="947"/>
    </location>
</feature>
<dbReference type="EMBL" id="CAIIXF020000005">
    <property type="protein sequence ID" value="CAH1783192.1"/>
    <property type="molecule type" value="Genomic_DNA"/>
</dbReference>
<evidence type="ECO:0000256" key="5">
    <source>
        <dbReference type="PROSITE-ProRule" id="PRU00091"/>
    </source>
</evidence>
<feature type="compositionally biased region" description="Polar residues" evidence="6">
    <location>
        <begin position="884"/>
        <end position="894"/>
    </location>
</feature>
<sequence length="1181" mass="132229">MYSIRRWLYKPKKTDSSLLAQFFYADEELNLIAAELDSFDGRKDPERCTLLVNSLRCCQDRVLNLMMKFMDEVIPDKRANRDFRVKFPDDVLQESLAGQLWFGAECLAAGSNIVNREVESASMRPLAKALTRHLDNLRSLMREQCLKNINVYDENIKHGLEVFDRLFAEFELSYVSAMVPVKSMKEYDILQDVIILFSESIMRALKLELLTQDMLDDYDPALMFTIPRLAIVCGLLVFPEGPLNPDLVPQHMSEMFRPFQTLLFKIRELLWTLNRDEMWTLEKSLCSAEEPGLYREIEPVRFPRNSQSDYMYIPPPKDRKDKPTNEISVTMATQTDESGSIENISDELGMTENMNDSEDISVQITRFKRDSSSETITADAREFSTSNRASFSLQGDLATPINSPDQERRKTIVMEDQIPTNDKSGFMESDDDIDSEKPVPISGELREACQDVVLSLFEMAYIEASFEQERENERQLLNAVHAYKNSSSEACVEDDKGATEDDIIVVEHDISEIENDKIALECENDIISPENDSIAAVNDNDIIDNADIEAVQIAAEHEDNVLRSCDKTIDADSNVSKDDDIEGPVEKNMNKQFDEESIEILKDPITADDCTVLSVNPSATNSIVVPSDNASDNQLNQNLTLPSMQSITNGVNHDNSNHDEDEVNANDKRQDMGASGEAKQHDESVKLTDDKNSQGSGSESPVKEHFNIRSLIKEMTNIRELALNEIAQPGNDEPHTSQHDTASDAKKHPSQSGPLDSRSDTNAEVMSENDDSDIVILEENANGVTNEKSKKRGSSKNVSKSSKNKSNSKKNSVKKSKNRKEAKSNEPISPIRNRADCKGAPVVGHTNLRAGTAQQASTSSAQTVENDNVFMDRSDINPDHRSRSLGTPVSNNPTLLAVARGASASPHLSSNNRTTSQNGTSHSKRRNKRGRKRHGQSSHYANTNPERLNRRCDTTCDGCYGEKTQGECPKKMAVDWDRESYNSSDTSSYNSESADDEEIQLAVQAAELASRKEARARFRSSGDLIHRLFVCISGVADQLQTNYASDLRHILKIVFEMHCTESLLPVDAAEEATLCESILSDEGATNEEVQASRRTVEEPPPWLPDETCPHCTACKIPFNFVKRRHHCRNCGKIFCSRCSSNQVSLPQYGHSKPVRVCNRCYMFQVTPFSVTPESSASSVQG</sequence>
<proteinExistence type="inferred from homology"/>